<organism evidence="4 5">
    <name type="scientific">Trypanosoma equiperdum</name>
    <dbReference type="NCBI Taxonomy" id="5694"/>
    <lineage>
        <taxon>Eukaryota</taxon>
        <taxon>Discoba</taxon>
        <taxon>Euglenozoa</taxon>
        <taxon>Kinetoplastea</taxon>
        <taxon>Metakinetoplastina</taxon>
        <taxon>Trypanosomatida</taxon>
        <taxon>Trypanosomatidae</taxon>
        <taxon>Trypanosoma</taxon>
    </lineage>
</organism>
<evidence type="ECO:0000313" key="4">
    <source>
        <dbReference type="EMBL" id="SCU69843.1"/>
    </source>
</evidence>
<dbReference type="Proteomes" id="UP000195570">
    <property type="component" value="Unassembled WGS sequence"/>
</dbReference>
<keyword evidence="5" id="KW-1185">Reference proteome</keyword>
<name>A0A1G4IBY5_TRYEQ</name>
<proteinExistence type="predicted"/>
<protein>
    <submittedName>
        <fullName evidence="4">Low molecular weight protein tyrosine phosphatase, putative</fullName>
    </submittedName>
</protein>
<dbReference type="InterPro" id="IPR023485">
    <property type="entry name" value="Ptyr_pPase"/>
</dbReference>
<dbReference type="InterPro" id="IPR036196">
    <property type="entry name" value="Ptyr_pPase_sf"/>
</dbReference>
<dbReference type="VEuPathDB" id="TriTrypDB:TEOVI_000141200"/>
<keyword evidence="1" id="KW-0059">Arsenical resistance</keyword>
<evidence type="ECO:0000259" key="3">
    <source>
        <dbReference type="SMART" id="SM00226"/>
    </source>
</evidence>
<dbReference type="RefSeq" id="XP_067080743.1">
    <property type="nucleotide sequence ID" value="XM_067224642.1"/>
</dbReference>
<accession>A0A1G4IBY5</accession>
<dbReference type="PANTHER" id="PTHR43428">
    <property type="entry name" value="ARSENATE REDUCTASE"/>
    <property type="match status" value="1"/>
</dbReference>
<evidence type="ECO:0000256" key="2">
    <source>
        <dbReference type="SAM" id="MobiDB-lite"/>
    </source>
</evidence>
<reference evidence="4" key="1">
    <citation type="submission" date="2016-09" db="EMBL/GenBank/DDBJ databases">
        <authorList>
            <person name="Hebert L."/>
            <person name="Moumen B."/>
        </authorList>
    </citation>
    <scope>NUCLEOTIDE SEQUENCE [LARGE SCALE GENOMIC DNA]</scope>
    <source>
        <strain evidence="4">OVI</strain>
    </source>
</reference>
<evidence type="ECO:0000256" key="1">
    <source>
        <dbReference type="ARBA" id="ARBA00022849"/>
    </source>
</evidence>
<dbReference type="SUPFAM" id="SSF52788">
    <property type="entry name" value="Phosphotyrosine protein phosphatases I"/>
    <property type="match status" value="1"/>
</dbReference>
<feature type="region of interest" description="Disordered" evidence="2">
    <location>
        <begin position="95"/>
        <end position="129"/>
    </location>
</feature>
<evidence type="ECO:0000313" key="5">
    <source>
        <dbReference type="Proteomes" id="UP000195570"/>
    </source>
</evidence>
<dbReference type="Pfam" id="PF01451">
    <property type="entry name" value="LMWPc"/>
    <property type="match status" value="1"/>
</dbReference>
<gene>
    <name evidence="4" type="ORF">TEOVI_000141200</name>
</gene>
<dbReference type="SMART" id="SM00226">
    <property type="entry name" value="LMWPc"/>
    <property type="match status" value="1"/>
</dbReference>
<dbReference type="GeneID" id="92375352"/>
<dbReference type="GO" id="GO:0046685">
    <property type="term" value="P:response to arsenic-containing substance"/>
    <property type="evidence" value="ECO:0007669"/>
    <property type="project" value="UniProtKB-KW"/>
</dbReference>
<dbReference type="AlphaFoldDB" id="A0A1G4IBY5"/>
<sequence>MSTSSRGILIAGLTNRARTQMAEGILRRLTAGTIFIKSGGVHHESTIHPLAVKVMKDIGIDISKQSVTSLEAARRQQNTYDVYISIDCSYERRTLDKSQPPRAGVRRRESFTVEYGDDGSGPRGGDDPVRYDPLLVPRTPSHWSVGVDATDVRRRWQIWSPRDPSIFHETSTRKFQDHLYEGEPLFMQLRQCPWRTQAKVSERWEMDEVAIRYPVERHSAHELRFVQAREQLLQRSFDLLTKLEKHYGERLLLDRALLEEFIS</sequence>
<comment type="caution">
    <text evidence="4">The sequence shown here is derived from an EMBL/GenBank/DDBJ whole genome shotgun (WGS) entry which is preliminary data.</text>
</comment>
<feature type="domain" description="Phosphotyrosine protein phosphatase I" evidence="3">
    <location>
        <begin position="6"/>
        <end position="138"/>
    </location>
</feature>
<dbReference type="Gene3D" id="3.40.50.2300">
    <property type="match status" value="1"/>
</dbReference>
<dbReference type="EMBL" id="CZPT02001311">
    <property type="protein sequence ID" value="SCU69843.1"/>
    <property type="molecule type" value="Genomic_DNA"/>
</dbReference>
<dbReference type="PANTHER" id="PTHR43428:SF1">
    <property type="entry name" value="ARSENATE REDUCTASE"/>
    <property type="match status" value="1"/>
</dbReference>